<keyword evidence="3" id="KW-1185">Reference proteome</keyword>
<protein>
    <submittedName>
        <fullName evidence="2">Aryl-sulfate sulfotransferase</fullName>
    </submittedName>
</protein>
<comment type="caution">
    <text evidence="2">The sequence shown here is derived from an EMBL/GenBank/DDBJ whole genome shotgun (WGS) entry which is preliminary data.</text>
</comment>
<dbReference type="AlphaFoldDB" id="A0A640VQ31"/>
<dbReference type="InterPro" id="IPR038268">
    <property type="entry name" value="RHH_sf"/>
</dbReference>
<sequence length="82" mass="9183">MSGRPSKHSVTLKGHRTSISLEDEFWQALRVIAARKSQPINALVAEIDVERGARMGLASAIRVYVLRDLQAQITDQDQPRPM</sequence>
<evidence type="ECO:0000313" key="3">
    <source>
        <dbReference type="Proteomes" id="UP000436522"/>
    </source>
</evidence>
<evidence type="ECO:0000313" key="2">
    <source>
        <dbReference type="EMBL" id="GFE50353.1"/>
    </source>
</evidence>
<dbReference type="OrthoDB" id="7477016at2"/>
<keyword evidence="2" id="KW-0808">Transferase</keyword>
<dbReference type="Gene3D" id="1.10.3990.20">
    <property type="entry name" value="protein bp1543"/>
    <property type="match status" value="1"/>
</dbReference>
<proteinExistence type="predicted"/>
<feature type="domain" description="Ribbon-helix-helix" evidence="1">
    <location>
        <begin position="6"/>
        <end position="68"/>
    </location>
</feature>
<gene>
    <name evidence="2" type="ORF">So717_21060</name>
</gene>
<dbReference type="Proteomes" id="UP000436522">
    <property type="component" value="Unassembled WGS sequence"/>
</dbReference>
<name>A0A640VQ31_9RHOB</name>
<evidence type="ECO:0000259" key="1">
    <source>
        <dbReference type="Pfam" id="PF13467"/>
    </source>
</evidence>
<dbReference type="RefSeq" id="WP_159976953.1">
    <property type="nucleotide sequence ID" value="NZ_BLIV01000003.1"/>
</dbReference>
<accession>A0A640VQ31</accession>
<reference evidence="2 3" key="1">
    <citation type="submission" date="2019-12" db="EMBL/GenBank/DDBJ databases">
        <title>Roseobacter cerasinus sp. nov., isolated from seawater around aquaculture.</title>
        <authorList>
            <person name="Muramatsu S."/>
            <person name="Takabe Y."/>
            <person name="Mori K."/>
            <person name="Takaichi S."/>
            <person name="Hanada S."/>
        </authorList>
    </citation>
    <scope>NUCLEOTIDE SEQUENCE [LARGE SCALE GENOMIC DNA]</scope>
    <source>
        <strain evidence="2 3">AI77</strain>
    </source>
</reference>
<dbReference type="EMBL" id="BLIV01000003">
    <property type="protein sequence ID" value="GFE50353.1"/>
    <property type="molecule type" value="Genomic_DNA"/>
</dbReference>
<organism evidence="2 3">
    <name type="scientific">Roseobacter cerasinus</name>
    <dbReference type="NCBI Taxonomy" id="2602289"/>
    <lineage>
        <taxon>Bacteria</taxon>
        <taxon>Pseudomonadati</taxon>
        <taxon>Pseudomonadota</taxon>
        <taxon>Alphaproteobacteria</taxon>
        <taxon>Rhodobacterales</taxon>
        <taxon>Roseobacteraceae</taxon>
        <taxon>Roseobacter</taxon>
    </lineage>
</organism>
<dbReference type="GO" id="GO:0016740">
    <property type="term" value="F:transferase activity"/>
    <property type="evidence" value="ECO:0007669"/>
    <property type="project" value="UniProtKB-KW"/>
</dbReference>
<dbReference type="Pfam" id="PF13467">
    <property type="entry name" value="RHH_4"/>
    <property type="match status" value="1"/>
</dbReference>
<dbReference type="InterPro" id="IPR027373">
    <property type="entry name" value="RHH_dom"/>
</dbReference>